<protein>
    <submittedName>
        <fullName evidence="8">Methionine ABC transporter substrate-binding protein</fullName>
    </submittedName>
</protein>
<keyword evidence="4" id="KW-0472">Membrane</keyword>
<comment type="subcellular location">
    <subcellularLocation>
        <location evidence="1">Membrane</location>
        <topology evidence="1">Lipid-anchor</topology>
    </subcellularLocation>
</comment>
<dbReference type="Pfam" id="PF03180">
    <property type="entry name" value="Lipoprotein_9"/>
    <property type="match status" value="1"/>
</dbReference>
<evidence type="ECO:0000256" key="5">
    <source>
        <dbReference type="ARBA" id="ARBA00023139"/>
    </source>
</evidence>
<proteinExistence type="inferred from homology"/>
<dbReference type="Proteomes" id="UP000823934">
    <property type="component" value="Unassembled WGS sequence"/>
</dbReference>
<dbReference type="PROSITE" id="PS51257">
    <property type="entry name" value="PROKAR_LIPOPROTEIN"/>
    <property type="match status" value="1"/>
</dbReference>
<sequence>MLRTFSVHHNLLKVMLFGMMGLILAACGDSKDSDKKIIFGFGPSTYAEQFEKGIRPILEAQGYEVVVKILSQNMQINPALKDGSIDVAGHQSVAYMEEMNKELNMNMVKLADTASAPQSLRSKRHQSLEDVKAGMTVAIPNDPVNAERAARILESIGWVKVTNDEISRFSEKDIVSLNGIKVLLLDPAQGLRILEDVDFAVINGNYIANAGLKMTDALVLEETPVEHVVVVTIRGEDLEKAWAKDLKAAYESKEFETYIQNEPLYEGFILPKVWQQ</sequence>
<dbReference type="InterPro" id="IPR004872">
    <property type="entry name" value="Lipoprotein_NlpA"/>
</dbReference>
<comment type="similarity">
    <text evidence="2">Belongs to the NlpA lipoprotein family.</text>
</comment>
<keyword evidence="3 7" id="KW-0732">Signal</keyword>
<reference evidence="8" key="2">
    <citation type="submission" date="2021-04" db="EMBL/GenBank/DDBJ databases">
        <authorList>
            <person name="Gilroy R."/>
        </authorList>
    </citation>
    <scope>NUCLEOTIDE SEQUENCE</scope>
    <source>
        <strain evidence="8">CHK160-9182</strain>
    </source>
</reference>
<evidence type="ECO:0000313" key="9">
    <source>
        <dbReference type="Proteomes" id="UP000823934"/>
    </source>
</evidence>
<comment type="caution">
    <text evidence="8">The sequence shown here is derived from an EMBL/GenBank/DDBJ whole genome shotgun (WGS) entry which is preliminary data.</text>
</comment>
<evidence type="ECO:0000256" key="1">
    <source>
        <dbReference type="ARBA" id="ARBA00004635"/>
    </source>
</evidence>
<dbReference type="SUPFAM" id="SSF53850">
    <property type="entry name" value="Periplasmic binding protein-like II"/>
    <property type="match status" value="1"/>
</dbReference>
<dbReference type="EMBL" id="DXHP01000183">
    <property type="protein sequence ID" value="HIW07293.1"/>
    <property type="molecule type" value="Genomic_DNA"/>
</dbReference>
<name>A0A9D1TUJ0_9GAMM</name>
<gene>
    <name evidence="8" type="ORF">H9889_08235</name>
</gene>
<dbReference type="PANTHER" id="PTHR30429:SF0">
    <property type="entry name" value="METHIONINE-BINDING LIPOPROTEIN METQ"/>
    <property type="match status" value="1"/>
</dbReference>
<organism evidence="8 9">
    <name type="scientific">Candidatus Ignatzschineria merdigallinarum</name>
    <dbReference type="NCBI Taxonomy" id="2838621"/>
    <lineage>
        <taxon>Bacteria</taxon>
        <taxon>Pseudomonadati</taxon>
        <taxon>Pseudomonadota</taxon>
        <taxon>Gammaproteobacteria</taxon>
        <taxon>Cardiobacteriales</taxon>
        <taxon>Ignatzschineriaceae</taxon>
        <taxon>Ignatzschineria</taxon>
    </lineage>
</organism>
<accession>A0A9D1TUJ0</accession>
<evidence type="ECO:0000313" key="8">
    <source>
        <dbReference type="EMBL" id="HIW07293.1"/>
    </source>
</evidence>
<evidence type="ECO:0000256" key="7">
    <source>
        <dbReference type="SAM" id="SignalP"/>
    </source>
</evidence>
<keyword evidence="6" id="KW-0449">Lipoprotein</keyword>
<feature type="chain" id="PRO_5038934168" evidence="7">
    <location>
        <begin position="26"/>
        <end position="276"/>
    </location>
</feature>
<feature type="signal peptide" evidence="7">
    <location>
        <begin position="1"/>
        <end position="25"/>
    </location>
</feature>
<evidence type="ECO:0000256" key="2">
    <source>
        <dbReference type="ARBA" id="ARBA00008973"/>
    </source>
</evidence>
<dbReference type="AlphaFoldDB" id="A0A9D1TUJ0"/>
<reference evidence="8" key="1">
    <citation type="journal article" date="2021" name="PeerJ">
        <title>Extensive microbial diversity within the chicken gut microbiome revealed by metagenomics and culture.</title>
        <authorList>
            <person name="Gilroy R."/>
            <person name="Ravi A."/>
            <person name="Getino M."/>
            <person name="Pursley I."/>
            <person name="Horton D.L."/>
            <person name="Alikhan N.F."/>
            <person name="Baker D."/>
            <person name="Gharbi K."/>
            <person name="Hall N."/>
            <person name="Watson M."/>
            <person name="Adriaenssens E.M."/>
            <person name="Foster-Nyarko E."/>
            <person name="Jarju S."/>
            <person name="Secka A."/>
            <person name="Antonio M."/>
            <person name="Oren A."/>
            <person name="Chaudhuri R.R."/>
            <person name="La Ragione R."/>
            <person name="Hildebrand F."/>
            <person name="Pallen M.J."/>
        </authorList>
    </citation>
    <scope>NUCLEOTIDE SEQUENCE</scope>
    <source>
        <strain evidence="8">CHK160-9182</strain>
    </source>
</reference>
<evidence type="ECO:0000256" key="3">
    <source>
        <dbReference type="ARBA" id="ARBA00022729"/>
    </source>
</evidence>
<keyword evidence="5" id="KW-0564">Palmitate</keyword>
<evidence type="ECO:0000256" key="6">
    <source>
        <dbReference type="ARBA" id="ARBA00023288"/>
    </source>
</evidence>
<dbReference type="Gene3D" id="3.40.190.10">
    <property type="entry name" value="Periplasmic binding protein-like II"/>
    <property type="match status" value="2"/>
</dbReference>
<dbReference type="PANTHER" id="PTHR30429">
    <property type="entry name" value="D-METHIONINE-BINDING LIPOPROTEIN METQ"/>
    <property type="match status" value="1"/>
</dbReference>
<evidence type="ECO:0000256" key="4">
    <source>
        <dbReference type="ARBA" id="ARBA00023136"/>
    </source>
</evidence>
<dbReference type="GO" id="GO:0016020">
    <property type="term" value="C:membrane"/>
    <property type="evidence" value="ECO:0007669"/>
    <property type="project" value="UniProtKB-SubCell"/>
</dbReference>